<proteinExistence type="predicted"/>
<evidence type="ECO:0000313" key="3">
    <source>
        <dbReference type="Proteomes" id="UP001147653"/>
    </source>
</evidence>
<dbReference type="AlphaFoldDB" id="A0A9X3S9B4"/>
<dbReference type="Proteomes" id="UP001147653">
    <property type="component" value="Unassembled WGS sequence"/>
</dbReference>
<evidence type="ECO:0000259" key="1">
    <source>
        <dbReference type="Pfam" id="PF13391"/>
    </source>
</evidence>
<dbReference type="InterPro" id="IPR003615">
    <property type="entry name" value="HNH_nuc"/>
</dbReference>
<feature type="domain" description="HNH nuclease" evidence="1">
    <location>
        <begin position="206"/>
        <end position="256"/>
    </location>
</feature>
<organism evidence="2 3">
    <name type="scientific">Solirubrobacter phytolaccae</name>
    <dbReference type="NCBI Taxonomy" id="1404360"/>
    <lineage>
        <taxon>Bacteria</taxon>
        <taxon>Bacillati</taxon>
        <taxon>Actinomycetota</taxon>
        <taxon>Thermoleophilia</taxon>
        <taxon>Solirubrobacterales</taxon>
        <taxon>Solirubrobacteraceae</taxon>
        <taxon>Solirubrobacter</taxon>
    </lineage>
</organism>
<comment type="caution">
    <text evidence="2">The sequence shown here is derived from an EMBL/GenBank/DDBJ whole genome shotgun (WGS) entry which is preliminary data.</text>
</comment>
<reference evidence="2" key="1">
    <citation type="submission" date="2022-10" db="EMBL/GenBank/DDBJ databases">
        <title>The WGS of Solirubrobacter phytolaccae KCTC 29190.</title>
        <authorList>
            <person name="Jiang Z."/>
        </authorList>
    </citation>
    <scope>NUCLEOTIDE SEQUENCE</scope>
    <source>
        <strain evidence="2">KCTC 29190</strain>
    </source>
</reference>
<evidence type="ECO:0000313" key="2">
    <source>
        <dbReference type="EMBL" id="MDA0181296.1"/>
    </source>
</evidence>
<dbReference type="Pfam" id="PF13391">
    <property type="entry name" value="HNH_2"/>
    <property type="match status" value="1"/>
</dbReference>
<name>A0A9X3S9B4_9ACTN</name>
<keyword evidence="3" id="KW-1185">Reference proteome</keyword>
<gene>
    <name evidence="2" type="ORF">OJ997_13395</name>
</gene>
<accession>A0A9X3S9B4</accession>
<dbReference type="EMBL" id="JAPDDP010000020">
    <property type="protein sequence ID" value="MDA0181296.1"/>
    <property type="molecule type" value="Genomic_DNA"/>
</dbReference>
<protein>
    <recommendedName>
        <fullName evidence="1">HNH nuclease domain-containing protein</fullName>
    </recommendedName>
</protein>
<sequence length="314" mass="34934">MDDEHDRLLRAAAFDRVRALSRRYDDLVPLSAIKDGFVFNGARVSFGSFFNGIYRAKELHGPSALAIVTTPPKSSRPAPYEDTFDEVAARFTYRFREASSDSLRARAQAESDNRTLIAAHQHGVPLIYFRGIAAGQYIPLAPVFVTGVDLEKRLANLEVGLPIADTTGDGMVSDIDSRRYATRDAAYRLHQHRFRHAVLRAYRTRCTICSLKEASLLQAAHIMGDRHELGDAVVVNGLALCAIHHLAYDRNLVGIDPDGVIHIQSRLLEQVDGPMLKNGLQHFHGAQILQPSRADERPDPERLAQRFEAFQAAA</sequence>
<dbReference type="RefSeq" id="WP_270025609.1">
    <property type="nucleotide sequence ID" value="NZ_JAPDDP010000020.1"/>
</dbReference>